<evidence type="ECO:0000313" key="10">
    <source>
        <dbReference type="Proteomes" id="UP001497525"/>
    </source>
</evidence>
<dbReference type="PANTHER" id="PTHR11567:SF211">
    <property type="entry name" value="PROSTATIC ACID PHOSPHATASE"/>
    <property type="match status" value="1"/>
</dbReference>
<evidence type="ECO:0000256" key="2">
    <source>
        <dbReference type="ARBA" id="ARBA00005375"/>
    </source>
</evidence>
<gene>
    <name evidence="9" type="ORF">CDAUBV1_LOCUS1538</name>
</gene>
<evidence type="ECO:0000256" key="1">
    <source>
        <dbReference type="ARBA" id="ARBA00000032"/>
    </source>
</evidence>
<evidence type="ECO:0000256" key="8">
    <source>
        <dbReference type="SAM" id="SignalP"/>
    </source>
</evidence>
<dbReference type="InterPro" id="IPR050645">
    <property type="entry name" value="Histidine_acid_phosphatase"/>
</dbReference>
<protein>
    <recommendedName>
        <fullName evidence="3">acid phosphatase</fullName>
        <ecNumber evidence="3">3.1.3.2</ecNumber>
    </recommendedName>
</protein>
<dbReference type="GO" id="GO:0003993">
    <property type="term" value="F:acid phosphatase activity"/>
    <property type="evidence" value="ECO:0007669"/>
    <property type="project" value="UniProtKB-EC"/>
</dbReference>
<organism evidence="9 10">
    <name type="scientific">Calicophoron daubneyi</name>
    <name type="common">Rumen fluke</name>
    <name type="synonym">Paramphistomum daubneyi</name>
    <dbReference type="NCBI Taxonomy" id="300641"/>
    <lineage>
        <taxon>Eukaryota</taxon>
        <taxon>Metazoa</taxon>
        <taxon>Spiralia</taxon>
        <taxon>Lophotrochozoa</taxon>
        <taxon>Platyhelminthes</taxon>
        <taxon>Trematoda</taxon>
        <taxon>Digenea</taxon>
        <taxon>Plagiorchiida</taxon>
        <taxon>Pronocephalata</taxon>
        <taxon>Paramphistomoidea</taxon>
        <taxon>Paramphistomidae</taxon>
        <taxon>Calicophoron</taxon>
    </lineage>
</organism>
<dbReference type="EMBL" id="CAXLJL010000057">
    <property type="protein sequence ID" value="CAL5130101.1"/>
    <property type="molecule type" value="Genomic_DNA"/>
</dbReference>
<keyword evidence="5" id="KW-0378">Hydrolase</keyword>
<feature type="chain" id="PRO_5043393853" description="acid phosphatase" evidence="8">
    <location>
        <begin position="22"/>
        <end position="426"/>
    </location>
</feature>
<evidence type="ECO:0000256" key="3">
    <source>
        <dbReference type="ARBA" id="ARBA00012646"/>
    </source>
</evidence>
<evidence type="ECO:0000256" key="7">
    <source>
        <dbReference type="ARBA" id="ARBA00023180"/>
    </source>
</evidence>
<dbReference type="EC" id="3.1.3.2" evidence="3"/>
<sequence>MNVFPRALLLVVVFRLITVSGRPVLSDNRTLDATTIKDPADRNDLQHLQILFRHGDRAPVIDVFHDTIPVESLWPNGMGQLTNLGIQQEFSLGSWFREQYGYYVPRFYNASDIYVRSTETDRTMMSAQSFLAGLYNCTDSQCPLVPFGIAWSPVPVHTVAPKDDRVFRVTNCPRLIKFQRDLEHSEESDKFFQKYENLIVLLKKGTSLPEVTRHLIPYVADYVICLKAHNFTLPEWCTDKIYQELREVQYYLWREAVSFSKDAVRMEIGVFMKLLADTLTAATQRSAPYHESPIKRLLVYSTHDEYMDFLLIALGYSNKEMMKYAGAIIFELFGPAPPSRLESYHLKLRFKKGWSDKKADYVQILPCTKEPAEEGCRLDQVIGHLKSMWLTEDEYDEMCRLKDGSSRQSVNQMALVLTALGIFNQI</sequence>
<evidence type="ECO:0000256" key="6">
    <source>
        <dbReference type="ARBA" id="ARBA00023157"/>
    </source>
</evidence>
<comment type="caution">
    <text evidence="9">The sequence shown here is derived from an EMBL/GenBank/DDBJ whole genome shotgun (WGS) entry which is preliminary data.</text>
</comment>
<keyword evidence="6" id="KW-1015">Disulfide bond</keyword>
<evidence type="ECO:0000256" key="5">
    <source>
        <dbReference type="ARBA" id="ARBA00022801"/>
    </source>
</evidence>
<evidence type="ECO:0000256" key="4">
    <source>
        <dbReference type="ARBA" id="ARBA00022729"/>
    </source>
</evidence>
<name>A0AAV2T051_CALDB</name>
<comment type="similarity">
    <text evidence="2">Belongs to the histidine acid phosphatase family.</text>
</comment>
<keyword evidence="7" id="KW-0325">Glycoprotein</keyword>
<accession>A0AAV2T051</accession>
<comment type="catalytic activity">
    <reaction evidence="1">
        <text>a phosphate monoester + H2O = an alcohol + phosphate</text>
        <dbReference type="Rhea" id="RHEA:15017"/>
        <dbReference type="ChEBI" id="CHEBI:15377"/>
        <dbReference type="ChEBI" id="CHEBI:30879"/>
        <dbReference type="ChEBI" id="CHEBI:43474"/>
        <dbReference type="ChEBI" id="CHEBI:67140"/>
        <dbReference type="EC" id="3.1.3.2"/>
    </reaction>
</comment>
<feature type="signal peptide" evidence="8">
    <location>
        <begin position="1"/>
        <end position="21"/>
    </location>
</feature>
<dbReference type="InterPro" id="IPR033379">
    <property type="entry name" value="Acid_Pase_AS"/>
</dbReference>
<dbReference type="SUPFAM" id="SSF53254">
    <property type="entry name" value="Phosphoglycerate mutase-like"/>
    <property type="match status" value="1"/>
</dbReference>
<dbReference type="PROSITE" id="PS00616">
    <property type="entry name" value="HIS_ACID_PHOSPHAT_1"/>
    <property type="match status" value="1"/>
</dbReference>
<dbReference type="Pfam" id="PF00328">
    <property type="entry name" value="His_Phos_2"/>
    <property type="match status" value="1"/>
</dbReference>
<dbReference type="PANTHER" id="PTHR11567">
    <property type="entry name" value="ACID PHOSPHATASE-RELATED"/>
    <property type="match status" value="1"/>
</dbReference>
<proteinExistence type="inferred from homology"/>
<dbReference type="Gene3D" id="3.40.50.1240">
    <property type="entry name" value="Phosphoglycerate mutase-like"/>
    <property type="match status" value="1"/>
</dbReference>
<evidence type="ECO:0000313" key="9">
    <source>
        <dbReference type="EMBL" id="CAL5130101.1"/>
    </source>
</evidence>
<dbReference type="CDD" id="cd07061">
    <property type="entry name" value="HP_HAP_like"/>
    <property type="match status" value="1"/>
</dbReference>
<dbReference type="AlphaFoldDB" id="A0AAV2T051"/>
<dbReference type="InterPro" id="IPR029033">
    <property type="entry name" value="His_PPase_superfam"/>
</dbReference>
<reference evidence="9" key="1">
    <citation type="submission" date="2024-06" db="EMBL/GenBank/DDBJ databases">
        <authorList>
            <person name="Liu X."/>
            <person name="Lenzi L."/>
            <person name="Haldenby T S."/>
            <person name="Uol C."/>
        </authorList>
    </citation>
    <scope>NUCLEOTIDE SEQUENCE</scope>
</reference>
<keyword evidence="4 8" id="KW-0732">Signal</keyword>
<dbReference type="Proteomes" id="UP001497525">
    <property type="component" value="Unassembled WGS sequence"/>
</dbReference>
<dbReference type="InterPro" id="IPR000560">
    <property type="entry name" value="His_Pase_clade-2"/>
</dbReference>